<dbReference type="EMBL" id="BK032748">
    <property type="protein sequence ID" value="DAF58262.1"/>
    <property type="molecule type" value="Genomic_DNA"/>
</dbReference>
<organism evidence="1">
    <name type="scientific">Siphoviridae sp. ctMBu2</name>
    <dbReference type="NCBI Taxonomy" id="2827853"/>
    <lineage>
        <taxon>Viruses</taxon>
        <taxon>Duplodnaviria</taxon>
        <taxon>Heunggongvirae</taxon>
        <taxon>Uroviricota</taxon>
        <taxon>Caudoviricetes</taxon>
    </lineage>
</organism>
<reference evidence="1" key="1">
    <citation type="journal article" date="2021" name="Proc. Natl. Acad. Sci. U.S.A.">
        <title>A Catalog of Tens of Thousands of Viruses from Human Metagenomes Reveals Hidden Associations with Chronic Diseases.</title>
        <authorList>
            <person name="Tisza M.J."/>
            <person name="Buck C.B."/>
        </authorList>
    </citation>
    <scope>NUCLEOTIDE SEQUENCE</scope>
    <source>
        <strain evidence="1">CtMBu2</strain>
    </source>
</reference>
<name>A0A8S5T4T9_9CAUD</name>
<sequence length="100" mass="11380">MVGANQMTANSYRGRLYSEAMQQTLSGQLAIWQDIEGESRIDDAERARLLEHCRSDIAFLLDLDMATTDDVQQALKTLKPSTPQREPLIRLLQDWMKQAA</sequence>
<proteinExistence type="predicted"/>
<protein>
    <submittedName>
        <fullName evidence="1">Uncharacterized protein</fullName>
    </submittedName>
</protein>
<accession>A0A8S5T4T9</accession>
<evidence type="ECO:0000313" key="1">
    <source>
        <dbReference type="EMBL" id="DAF58262.1"/>
    </source>
</evidence>